<dbReference type="OrthoDB" id="419694at2759"/>
<evidence type="ECO:0008006" key="3">
    <source>
        <dbReference type="Google" id="ProtNLM"/>
    </source>
</evidence>
<proteinExistence type="predicted"/>
<keyword evidence="1" id="KW-0732">Signal</keyword>
<feature type="chain" id="PRO_5016696832" description="Nucleotide-diphospho-sugar transferase domain-containing protein" evidence="1">
    <location>
        <begin position="28"/>
        <end position="354"/>
    </location>
</feature>
<organism evidence="2">
    <name type="scientific">Setaria italica</name>
    <name type="common">Foxtail millet</name>
    <name type="synonym">Panicum italicum</name>
    <dbReference type="NCBI Taxonomy" id="4555"/>
    <lineage>
        <taxon>Eukaryota</taxon>
        <taxon>Viridiplantae</taxon>
        <taxon>Streptophyta</taxon>
        <taxon>Embryophyta</taxon>
        <taxon>Tracheophyta</taxon>
        <taxon>Spermatophyta</taxon>
        <taxon>Magnoliopsida</taxon>
        <taxon>Liliopsida</taxon>
        <taxon>Poales</taxon>
        <taxon>Poaceae</taxon>
        <taxon>PACMAD clade</taxon>
        <taxon>Panicoideae</taxon>
        <taxon>Panicodae</taxon>
        <taxon>Paniceae</taxon>
        <taxon>Cenchrinae</taxon>
        <taxon>Setaria</taxon>
    </lineage>
</organism>
<dbReference type="PANTHER" id="PTHR35723">
    <property type="entry name" value="POLYPHOSPHATIDYLINOSITOL PHOSPHATASE"/>
    <property type="match status" value="1"/>
</dbReference>
<dbReference type="InterPro" id="IPR029044">
    <property type="entry name" value="Nucleotide-diphossugar_trans"/>
</dbReference>
<dbReference type="SUPFAM" id="SSF53448">
    <property type="entry name" value="Nucleotide-diphospho-sugar transferases"/>
    <property type="match status" value="1"/>
</dbReference>
<dbReference type="EMBL" id="CM003536">
    <property type="protein sequence ID" value="RCV41945.1"/>
    <property type="molecule type" value="Genomic_DNA"/>
</dbReference>
<accession>A0A368SHP0</accession>
<evidence type="ECO:0000256" key="1">
    <source>
        <dbReference type="SAM" id="SignalP"/>
    </source>
</evidence>
<sequence length="354" mass="39708">MATPRPRIRAVPFRPLLLLLLVPLIYSVSRLHPWAPEKGVCLPPPAAPKRPDRLVIGPAAGQGRPDRLQCQGLKALNNIGISSEGNYSGEHISFVTVFTTYSSVQDGDGKVPFDTVTVGNHSYSKIERSMAILNTFTSFLKVSMPRSNVIILTDPDSKFSVNQGSAILLPIEGNYSRGNLMLQRIKSYIAFLEQKLLELDRVEGFNHFVLTDSDIAVVDDLGDIFKKYPFCHLALTFRNNKGQPLNSGFVAIRGTRDGITKAVEFFKQVLEAYSLKYMKASRMLGDQLALAWVVKSHLPSAFRKFSKHEAFTVVHFKGSRKRLMLEAWNFYNSTSKLSDMLCLILRSGRTKYDF</sequence>
<dbReference type="AlphaFoldDB" id="A0A368SHP0"/>
<feature type="signal peptide" evidence="1">
    <location>
        <begin position="1"/>
        <end position="27"/>
    </location>
</feature>
<gene>
    <name evidence="2" type="ORF">SETIT_9G175600v2</name>
</gene>
<name>A0A368SHP0_SETIT</name>
<protein>
    <recommendedName>
        <fullName evidence="3">Nucleotide-diphospho-sugar transferase domain-containing protein</fullName>
    </recommendedName>
</protein>
<reference evidence="2" key="1">
    <citation type="journal article" date="2012" name="Nat. Biotechnol.">
        <title>Reference genome sequence of the model plant Setaria.</title>
        <authorList>
            <person name="Bennetzen J.L."/>
            <person name="Schmutz J."/>
            <person name="Wang H."/>
            <person name="Percifield R."/>
            <person name="Hawkins J."/>
            <person name="Pontaroli A.C."/>
            <person name="Estep M."/>
            <person name="Feng L."/>
            <person name="Vaughn J.N."/>
            <person name="Grimwood J."/>
            <person name="Jenkins J."/>
            <person name="Barry K."/>
            <person name="Lindquist E."/>
            <person name="Hellsten U."/>
            <person name="Deshpande S."/>
            <person name="Wang X."/>
            <person name="Wu X."/>
            <person name="Mitros T."/>
            <person name="Triplett J."/>
            <person name="Yang X."/>
            <person name="Ye C.Y."/>
            <person name="Mauro-Herrera M."/>
            <person name="Wang L."/>
            <person name="Li P."/>
            <person name="Sharma M."/>
            <person name="Sharma R."/>
            <person name="Ronald P.C."/>
            <person name="Panaud O."/>
            <person name="Kellogg E.A."/>
            <person name="Brutnell T.P."/>
            <person name="Doust A.N."/>
            <person name="Tuskan G.A."/>
            <person name="Rokhsar D."/>
            <person name="Devos K.M."/>
        </authorList>
    </citation>
    <scope>NUCLEOTIDE SEQUENCE [LARGE SCALE GENOMIC DNA]</scope>
    <source>
        <strain evidence="2">Yugu1</strain>
    </source>
</reference>
<evidence type="ECO:0000313" key="2">
    <source>
        <dbReference type="EMBL" id="RCV41945.1"/>
    </source>
</evidence>
<reference evidence="2" key="2">
    <citation type="submission" date="2015-07" db="EMBL/GenBank/DDBJ databases">
        <authorList>
            <person name="Noorani M."/>
        </authorList>
    </citation>
    <scope>NUCLEOTIDE SEQUENCE</scope>
    <source>
        <strain evidence="2">Yugu1</strain>
    </source>
</reference>